<comment type="subcellular location">
    <subcellularLocation>
        <location evidence="1">Cell membrane</location>
        <topology evidence="1">Lipid-anchor</topology>
    </subcellularLocation>
</comment>
<reference evidence="8" key="1">
    <citation type="submission" date="2021-04" db="EMBL/GenBank/DDBJ databases">
        <title>Draft genomes of 20 S. canis strains.</title>
        <authorList>
            <person name="Pagnossin D."/>
            <person name="Weir W."/>
            <person name="Smith A."/>
            <person name="Ure R."/>
            <person name="Oravcova K."/>
        </authorList>
    </citation>
    <scope>NUCLEOTIDE SEQUENCE</scope>
    <source>
        <strain evidence="8">284</strain>
    </source>
</reference>
<dbReference type="Gene3D" id="3.40.50.2300">
    <property type="match status" value="2"/>
</dbReference>
<evidence type="ECO:0000256" key="2">
    <source>
        <dbReference type="ARBA" id="ARBA00008610"/>
    </source>
</evidence>
<evidence type="ECO:0000313" key="9">
    <source>
        <dbReference type="Proteomes" id="UP001186118"/>
    </source>
</evidence>
<dbReference type="CDD" id="cd06354">
    <property type="entry name" value="PBP1_PrnA-like"/>
    <property type="match status" value="1"/>
</dbReference>
<gene>
    <name evidence="8" type="ORF">KB584_04085</name>
</gene>
<dbReference type="GO" id="GO:0005886">
    <property type="term" value="C:plasma membrane"/>
    <property type="evidence" value="ECO:0007669"/>
    <property type="project" value="UniProtKB-SubCell"/>
</dbReference>
<feature type="domain" description="ABC transporter substrate-binding protein PnrA-like" evidence="7">
    <location>
        <begin position="36"/>
        <end position="350"/>
    </location>
</feature>
<comment type="caution">
    <text evidence="8">The sequence shown here is derived from an EMBL/GenBank/DDBJ whole genome shotgun (WGS) entry which is preliminary data.</text>
</comment>
<evidence type="ECO:0000259" key="7">
    <source>
        <dbReference type="Pfam" id="PF02608"/>
    </source>
</evidence>
<comment type="similarity">
    <text evidence="2">Belongs to the BMP lipoprotein family.</text>
</comment>
<evidence type="ECO:0000256" key="3">
    <source>
        <dbReference type="ARBA" id="ARBA00022475"/>
    </source>
</evidence>
<keyword evidence="6" id="KW-0449">Lipoprotein</keyword>
<dbReference type="PROSITE" id="PS51257">
    <property type="entry name" value="PROKAR_LIPOPROTEIN"/>
    <property type="match status" value="1"/>
</dbReference>
<dbReference type="Pfam" id="PF02608">
    <property type="entry name" value="Bmp"/>
    <property type="match status" value="1"/>
</dbReference>
<evidence type="ECO:0000256" key="5">
    <source>
        <dbReference type="ARBA" id="ARBA00023136"/>
    </source>
</evidence>
<dbReference type="InterPro" id="IPR028082">
    <property type="entry name" value="Peripla_BP_I"/>
</dbReference>
<dbReference type="Proteomes" id="UP001186118">
    <property type="component" value="Unassembled WGS sequence"/>
</dbReference>
<evidence type="ECO:0000313" key="8">
    <source>
        <dbReference type="EMBL" id="MDV5976645.1"/>
    </source>
</evidence>
<dbReference type="SUPFAM" id="SSF53822">
    <property type="entry name" value="Periplasmic binding protein-like I"/>
    <property type="match status" value="1"/>
</dbReference>
<name>A0AAE4Q892_STRCB</name>
<dbReference type="InterPro" id="IPR003760">
    <property type="entry name" value="PnrA-like"/>
</dbReference>
<organism evidence="8 9">
    <name type="scientific">Streptococcus canis</name>
    <dbReference type="NCBI Taxonomy" id="1329"/>
    <lineage>
        <taxon>Bacteria</taxon>
        <taxon>Bacillati</taxon>
        <taxon>Bacillota</taxon>
        <taxon>Bacilli</taxon>
        <taxon>Lactobacillales</taxon>
        <taxon>Streptococcaceae</taxon>
        <taxon>Streptococcus</taxon>
    </lineage>
</organism>
<protein>
    <submittedName>
        <fullName evidence="8">BMP family protein</fullName>
    </submittedName>
</protein>
<sequence>MNKKVMSLGLVSTALLTLGACSNRSANKEADSSLKVAMITNQTGIDDKSFNQSAWEGLQAWGQENKLDKGKGYDYFQSANESEFTTNLDSAVSSGYNLVFGIGFPLHDAVEKAAADNPESQFAIVDDVIEGKKNVASITFSDHEAAYLAGVAAAKTTKTKQVGFVGGMEGVVVKRFEKGFEAGVKSVDDSIKVRVSYAGSFADAAKGKTIAAAQYAEGADVIYQAAGGTGAGVFNEAKSINEKRDEADDEADKVWVIGVDRDQSEDGKYTSKDGKAANFVLTSSIKEVGQALAKVATKTAKGKFPGGQVTTFGLKEGGVSLTTATLPNDTKTAIETAKKDIIEGNITVPEK</sequence>
<proteinExistence type="inferred from homology"/>
<accession>A0AAE4Q892</accession>
<dbReference type="EMBL" id="JAGQEX010000006">
    <property type="protein sequence ID" value="MDV5976645.1"/>
    <property type="molecule type" value="Genomic_DNA"/>
</dbReference>
<keyword evidence="3" id="KW-1003">Cell membrane</keyword>
<dbReference type="AlphaFoldDB" id="A0AAE4Q892"/>
<dbReference type="PANTHER" id="PTHR34296:SF2">
    <property type="entry name" value="ABC TRANSPORTER GUANOSINE-BINDING PROTEIN NUPN"/>
    <property type="match status" value="1"/>
</dbReference>
<keyword evidence="5" id="KW-0472">Membrane</keyword>
<keyword evidence="4" id="KW-0732">Signal</keyword>
<dbReference type="PANTHER" id="PTHR34296">
    <property type="entry name" value="TRANSCRIPTIONAL ACTIVATOR PROTEIN MED"/>
    <property type="match status" value="1"/>
</dbReference>
<evidence type="ECO:0000256" key="1">
    <source>
        <dbReference type="ARBA" id="ARBA00004193"/>
    </source>
</evidence>
<evidence type="ECO:0000256" key="4">
    <source>
        <dbReference type="ARBA" id="ARBA00022729"/>
    </source>
</evidence>
<dbReference type="RefSeq" id="WP_317609863.1">
    <property type="nucleotide sequence ID" value="NZ_JAGQEX010000006.1"/>
</dbReference>
<evidence type="ECO:0000256" key="6">
    <source>
        <dbReference type="ARBA" id="ARBA00023288"/>
    </source>
</evidence>
<dbReference type="InterPro" id="IPR050957">
    <property type="entry name" value="BMP_lipoprotein"/>
</dbReference>